<keyword evidence="3" id="KW-0378">Hydrolase</keyword>
<evidence type="ECO:0000313" key="7">
    <source>
        <dbReference type="Proteomes" id="UP000309340"/>
    </source>
</evidence>
<dbReference type="InterPro" id="IPR042266">
    <property type="entry name" value="PPPDE_sf"/>
</dbReference>
<feature type="compositionally biased region" description="Basic and acidic residues" evidence="4">
    <location>
        <begin position="198"/>
        <end position="212"/>
    </location>
</feature>
<reference evidence="6 7" key="1">
    <citation type="submission" date="2017-03" db="EMBL/GenBank/DDBJ databases">
        <title>Genomes of endolithic fungi from Antarctica.</title>
        <authorList>
            <person name="Coleine C."/>
            <person name="Masonjones S."/>
            <person name="Stajich J.E."/>
        </authorList>
    </citation>
    <scope>NUCLEOTIDE SEQUENCE [LARGE SCALE GENOMIC DNA]</scope>
    <source>
        <strain evidence="6 7">CCFEE 5184</strain>
    </source>
</reference>
<accession>A0A4U0WUX0</accession>
<dbReference type="PANTHER" id="PTHR12378:SF80">
    <property type="entry name" value="IP06716P-RELATED"/>
    <property type="match status" value="1"/>
</dbReference>
<dbReference type="AlphaFoldDB" id="A0A4U0WUX0"/>
<dbReference type="GO" id="GO:0006508">
    <property type="term" value="P:proteolysis"/>
    <property type="evidence" value="ECO:0007669"/>
    <property type="project" value="UniProtKB-KW"/>
</dbReference>
<gene>
    <name evidence="6" type="ORF">B0A55_09144</name>
</gene>
<dbReference type="STRING" id="329884.A0A4U0WUX0"/>
<dbReference type="GO" id="GO:0016579">
    <property type="term" value="P:protein deubiquitination"/>
    <property type="evidence" value="ECO:0007669"/>
    <property type="project" value="TreeGrafter"/>
</dbReference>
<feature type="region of interest" description="Disordered" evidence="4">
    <location>
        <begin position="197"/>
        <end position="290"/>
    </location>
</feature>
<organism evidence="6 7">
    <name type="scientific">Friedmanniomyces simplex</name>
    <dbReference type="NCBI Taxonomy" id="329884"/>
    <lineage>
        <taxon>Eukaryota</taxon>
        <taxon>Fungi</taxon>
        <taxon>Dikarya</taxon>
        <taxon>Ascomycota</taxon>
        <taxon>Pezizomycotina</taxon>
        <taxon>Dothideomycetes</taxon>
        <taxon>Dothideomycetidae</taxon>
        <taxon>Mycosphaerellales</taxon>
        <taxon>Teratosphaeriaceae</taxon>
        <taxon>Friedmanniomyces</taxon>
    </lineage>
</organism>
<evidence type="ECO:0000256" key="2">
    <source>
        <dbReference type="ARBA" id="ARBA00022670"/>
    </source>
</evidence>
<dbReference type="Pfam" id="PF05903">
    <property type="entry name" value="Peptidase_C97"/>
    <property type="match status" value="1"/>
</dbReference>
<proteinExistence type="inferred from homology"/>
<dbReference type="PROSITE" id="PS51858">
    <property type="entry name" value="PPPDE"/>
    <property type="match status" value="1"/>
</dbReference>
<sequence>MPSSSSTRLKRSRASSTLSRQSQPSLDKTEITINVYDLLPPGRLSSLLWTFGGSLLHSGVVIGEREYAFGGHNRRGITGVYFTKPRFEPPGATFRCGILQGFTFRSQSEIDAIVKEVSEHFLGERYNLLTNNCNHFTSALCERLTGKNAPTWLNRAASVGLALPCMVPKEWINPPDHDTADGELLDEDEEDEQAAMLDFDRRRQQREAQRRERGQRRRQASDGSVGVRRDVGGEEEVGSSLAGGRRITSHNGTPPPRLVSVKDTSGRDMPVAERAPIPNIKRDRGDSVGE</sequence>
<evidence type="ECO:0000256" key="4">
    <source>
        <dbReference type="SAM" id="MobiDB-lite"/>
    </source>
</evidence>
<dbReference type="Proteomes" id="UP000309340">
    <property type="component" value="Unassembled WGS sequence"/>
</dbReference>
<name>A0A4U0WUX0_9PEZI</name>
<keyword evidence="2" id="KW-0645">Protease</keyword>
<comment type="similarity">
    <text evidence="1">Belongs to the DeSI family.</text>
</comment>
<dbReference type="GO" id="GO:0101005">
    <property type="term" value="F:deubiquitinase activity"/>
    <property type="evidence" value="ECO:0007669"/>
    <property type="project" value="TreeGrafter"/>
</dbReference>
<feature type="compositionally biased region" description="Polar residues" evidence="4">
    <location>
        <begin position="14"/>
        <end position="25"/>
    </location>
</feature>
<dbReference type="InterPro" id="IPR008580">
    <property type="entry name" value="PPPDE_dom"/>
</dbReference>
<feature type="region of interest" description="Disordered" evidence="4">
    <location>
        <begin position="1"/>
        <end position="25"/>
    </location>
</feature>
<evidence type="ECO:0000256" key="3">
    <source>
        <dbReference type="ARBA" id="ARBA00022801"/>
    </source>
</evidence>
<evidence type="ECO:0000256" key="1">
    <source>
        <dbReference type="ARBA" id="ARBA00008140"/>
    </source>
</evidence>
<feature type="compositionally biased region" description="Basic and acidic residues" evidence="4">
    <location>
        <begin position="280"/>
        <end position="290"/>
    </location>
</feature>
<evidence type="ECO:0000259" key="5">
    <source>
        <dbReference type="PROSITE" id="PS51858"/>
    </source>
</evidence>
<dbReference type="SMART" id="SM01179">
    <property type="entry name" value="DUF862"/>
    <property type="match status" value="1"/>
</dbReference>
<comment type="caution">
    <text evidence="6">The sequence shown here is derived from an EMBL/GenBank/DDBJ whole genome shotgun (WGS) entry which is preliminary data.</text>
</comment>
<dbReference type="OrthoDB" id="412286at2759"/>
<protein>
    <recommendedName>
        <fullName evidence="5">PPPDE domain-containing protein</fullName>
    </recommendedName>
</protein>
<evidence type="ECO:0000313" key="6">
    <source>
        <dbReference type="EMBL" id="TKA67442.1"/>
    </source>
</evidence>
<dbReference type="Gene3D" id="3.90.1720.30">
    <property type="entry name" value="PPPDE domains"/>
    <property type="match status" value="1"/>
</dbReference>
<feature type="domain" description="PPPDE" evidence="5">
    <location>
        <begin position="29"/>
        <end position="171"/>
    </location>
</feature>
<keyword evidence="7" id="KW-1185">Reference proteome</keyword>
<dbReference type="EMBL" id="NAJQ01000572">
    <property type="protein sequence ID" value="TKA67442.1"/>
    <property type="molecule type" value="Genomic_DNA"/>
</dbReference>
<dbReference type="PANTHER" id="PTHR12378">
    <property type="entry name" value="DESUMOYLATING ISOPEPTIDASE"/>
    <property type="match status" value="1"/>
</dbReference>